<reference evidence="2 3" key="1">
    <citation type="submission" date="2013-07" db="EMBL/GenBank/DDBJ databases">
        <authorList>
            <person name="Stoco P.H."/>
            <person name="Wagner G."/>
            <person name="Gerber A."/>
            <person name="Zaha A."/>
            <person name="Thompson C."/>
            <person name="Bartholomeu D.C."/>
            <person name="Luckemeyer D.D."/>
            <person name="Bahia D."/>
            <person name="Loreto E."/>
            <person name="Prestes E.B."/>
            <person name="Lima F.M."/>
            <person name="Rodrigues-Luiz G."/>
            <person name="Vallejo G.A."/>
            <person name="Filho J.F."/>
            <person name="Monteiro K.M."/>
            <person name="Tyler K.M."/>
            <person name="de Almeida L.G."/>
            <person name="Ortiz M.F."/>
            <person name="Siervo M.A."/>
            <person name="de Moraes M.H."/>
            <person name="Cunha O.L."/>
            <person name="Mendonca-Neto R."/>
            <person name="Silva R."/>
            <person name="Teixeira S.M."/>
            <person name="Murta S.M."/>
            <person name="Sincero T.C."/>
            <person name="Mendes T.A."/>
            <person name="Urmenyi T.P."/>
            <person name="Silva V.G."/>
            <person name="da Rocha W.D."/>
            <person name="Andersson B."/>
            <person name="Romanha A.J."/>
            <person name="Steindel M."/>
            <person name="de Vasconcelos A.T."/>
            <person name="Grisard E.C."/>
        </authorList>
    </citation>
    <scope>NUCLEOTIDE SEQUENCE [LARGE SCALE GENOMIC DNA]</scope>
    <source>
        <strain evidence="2 3">SC58</strain>
    </source>
</reference>
<evidence type="ECO:0000256" key="1">
    <source>
        <dbReference type="SAM" id="MobiDB-lite"/>
    </source>
</evidence>
<proteinExistence type="predicted"/>
<accession>A0A061J5M6</accession>
<dbReference type="EMBL" id="AUPL01001518">
    <property type="protein sequence ID" value="ESL10743.1"/>
    <property type="molecule type" value="Genomic_DNA"/>
</dbReference>
<dbReference type="VEuPathDB" id="TriTrypDB:TRSC58_01518"/>
<sequence length="223" mass="25076">MWSSRGRHATPIDRNTCHEPYHDTFTDAALEAEAEERVDNYVEECYYYQCTTADGETYQVDPAVVEYETVDQSQGTEAGEVIDAGAGDEGPPQQAEGHNAQHESEAGGSEEHVNEHVRLKGKIAKSLATEEAKARKKLREDCMIVLTDIGRTYRGLARTAEAQARELKALQHTMRHLEKEAIKHASSVEAEWKKEHAELRYQFRAGAELMKRHSRLVGPSLLK</sequence>
<comment type="caution">
    <text evidence="2">The sequence shown here is derived from an EMBL/GenBank/DDBJ whole genome shotgun (WGS) entry which is preliminary data.</text>
</comment>
<name>A0A061J5M6_TRYRA</name>
<dbReference type="OrthoDB" id="253047at2759"/>
<gene>
    <name evidence="2" type="ORF">TRSC58_01518</name>
</gene>
<dbReference type="AlphaFoldDB" id="A0A061J5M6"/>
<feature type="region of interest" description="Disordered" evidence="1">
    <location>
        <begin position="82"/>
        <end position="113"/>
    </location>
</feature>
<evidence type="ECO:0000313" key="3">
    <source>
        <dbReference type="Proteomes" id="UP000031737"/>
    </source>
</evidence>
<evidence type="ECO:0000313" key="2">
    <source>
        <dbReference type="EMBL" id="ESL10743.1"/>
    </source>
</evidence>
<dbReference type="Proteomes" id="UP000031737">
    <property type="component" value="Unassembled WGS sequence"/>
</dbReference>
<protein>
    <submittedName>
        <fullName evidence="2">Uncharacterized protein</fullName>
    </submittedName>
</protein>
<organism evidence="2 3">
    <name type="scientific">Trypanosoma rangeli SC58</name>
    <dbReference type="NCBI Taxonomy" id="429131"/>
    <lineage>
        <taxon>Eukaryota</taxon>
        <taxon>Discoba</taxon>
        <taxon>Euglenozoa</taxon>
        <taxon>Kinetoplastea</taxon>
        <taxon>Metakinetoplastina</taxon>
        <taxon>Trypanosomatida</taxon>
        <taxon>Trypanosomatidae</taxon>
        <taxon>Trypanosoma</taxon>
        <taxon>Herpetosoma</taxon>
    </lineage>
</organism>
<keyword evidence="3" id="KW-1185">Reference proteome</keyword>
<feature type="compositionally biased region" description="Basic and acidic residues" evidence="1">
    <location>
        <begin position="99"/>
        <end position="113"/>
    </location>
</feature>